<feature type="domain" description="Glycosyl transferase family 1" evidence="2">
    <location>
        <begin position="184"/>
        <end position="348"/>
    </location>
</feature>
<dbReference type="Pfam" id="PF00534">
    <property type="entry name" value="Glycos_transf_1"/>
    <property type="match status" value="1"/>
</dbReference>
<dbReference type="PANTHER" id="PTHR46401">
    <property type="entry name" value="GLYCOSYLTRANSFERASE WBBK-RELATED"/>
    <property type="match status" value="1"/>
</dbReference>
<dbReference type="InterPro" id="IPR001296">
    <property type="entry name" value="Glyco_trans_1"/>
</dbReference>
<reference evidence="3 4" key="1">
    <citation type="submission" date="2017-06" db="EMBL/GenBank/DDBJ databases">
        <title>Whole Genome Sequences of Colwellia marinimaniae MTCD1.</title>
        <authorList>
            <person name="Kusumoto H."/>
            <person name="Inoue M."/>
            <person name="Tanikawa K."/>
            <person name="Maeji H."/>
            <person name="Cameron J.H."/>
            <person name="Bartlett D.H."/>
        </authorList>
    </citation>
    <scope>NUCLEOTIDE SEQUENCE [LARGE SCALE GENOMIC DNA]</scope>
    <source>
        <strain evidence="3 4">MTCD1</strain>
    </source>
</reference>
<accession>A0ABQ0N0G5</accession>
<evidence type="ECO:0000256" key="1">
    <source>
        <dbReference type="ARBA" id="ARBA00022679"/>
    </source>
</evidence>
<dbReference type="PANTHER" id="PTHR46401:SF2">
    <property type="entry name" value="GLYCOSYLTRANSFERASE WBBK-RELATED"/>
    <property type="match status" value="1"/>
</dbReference>
<evidence type="ECO:0000313" key="4">
    <source>
        <dbReference type="Proteomes" id="UP000197068"/>
    </source>
</evidence>
<dbReference type="EMBL" id="BDQM01000033">
    <property type="protein sequence ID" value="GAW97406.1"/>
    <property type="molecule type" value="Genomic_DNA"/>
</dbReference>
<keyword evidence="3" id="KW-0328">Glycosyltransferase</keyword>
<dbReference type="GO" id="GO:0016757">
    <property type="term" value="F:glycosyltransferase activity"/>
    <property type="evidence" value="ECO:0007669"/>
    <property type="project" value="UniProtKB-KW"/>
</dbReference>
<name>A0ABQ0N0G5_9GAMM</name>
<keyword evidence="4" id="KW-1185">Reference proteome</keyword>
<proteinExistence type="predicted"/>
<protein>
    <submittedName>
        <fullName evidence="3">Glycosyl transferase</fullName>
        <ecNumber evidence="3">2.4.1.-</ecNumber>
    </submittedName>
</protein>
<keyword evidence="1 3" id="KW-0808">Transferase</keyword>
<dbReference type="EC" id="2.4.1.-" evidence="3"/>
<evidence type="ECO:0000259" key="2">
    <source>
        <dbReference type="Pfam" id="PF00534"/>
    </source>
</evidence>
<dbReference type="CDD" id="cd03801">
    <property type="entry name" value="GT4_PimA-like"/>
    <property type="match status" value="1"/>
</dbReference>
<gene>
    <name evidence="3" type="primary">sypJ</name>
    <name evidence="3" type="ORF">MTCD1_03033</name>
</gene>
<sequence>MIKRVLIYDPVPFKGGSKIVMKTIVAELPSYIEVWVISNDSDSWCNFNVHFVPLFSPLYLQNKTTGMLYFLKHFVYLFSLITKMMKLKRFSKIIGFSGPNVDFSLYLLTEIINIDIIQLIQGDIANSKVASFGLTRAKQVFYLPSTYASIFHALKCHSNKENIANNKYIPFVNGINCSTIKVKDTNNKSSDKIGFLWAASLLKWKHIELFIAAITKLNSSYEDVNKYFASVCYIEPKNDSYLDIADFAKVDNIHWYADPNNLNEIRANSSVFISTAEHEPFGLSILESMAAGLAIVIPADNAYWDQQLTNNYDCLKYSPNNMESLVQVLTRLINDPTLLLNIAQQAKLRVQHYSHRSCYAHILKSIRN</sequence>
<dbReference type="Gene3D" id="3.40.50.2000">
    <property type="entry name" value="Glycogen Phosphorylase B"/>
    <property type="match status" value="1"/>
</dbReference>
<dbReference type="Proteomes" id="UP000197068">
    <property type="component" value="Unassembled WGS sequence"/>
</dbReference>
<organism evidence="3 4">
    <name type="scientific">Colwellia marinimaniae</name>
    <dbReference type="NCBI Taxonomy" id="1513592"/>
    <lineage>
        <taxon>Bacteria</taxon>
        <taxon>Pseudomonadati</taxon>
        <taxon>Pseudomonadota</taxon>
        <taxon>Gammaproteobacteria</taxon>
        <taxon>Alteromonadales</taxon>
        <taxon>Colwelliaceae</taxon>
        <taxon>Colwellia</taxon>
    </lineage>
</organism>
<dbReference type="RefSeq" id="WP_057180474.1">
    <property type="nucleotide sequence ID" value="NZ_BDQM01000033.1"/>
</dbReference>
<comment type="caution">
    <text evidence="3">The sequence shown here is derived from an EMBL/GenBank/DDBJ whole genome shotgun (WGS) entry which is preliminary data.</text>
</comment>
<evidence type="ECO:0000313" key="3">
    <source>
        <dbReference type="EMBL" id="GAW97406.1"/>
    </source>
</evidence>
<dbReference type="SUPFAM" id="SSF53756">
    <property type="entry name" value="UDP-Glycosyltransferase/glycogen phosphorylase"/>
    <property type="match status" value="1"/>
</dbReference>